<dbReference type="STRING" id="286727.SAMN02982917_4831"/>
<feature type="region of interest" description="Disordered" evidence="1">
    <location>
        <begin position="77"/>
        <end position="101"/>
    </location>
</feature>
<evidence type="ECO:0000256" key="1">
    <source>
        <dbReference type="SAM" id="MobiDB-lite"/>
    </source>
</evidence>
<dbReference type="RefSeq" id="WP_085089688.1">
    <property type="nucleotide sequence ID" value="NZ_FXAK01000007.1"/>
</dbReference>
<reference evidence="2 3" key="1">
    <citation type="submission" date="2017-04" db="EMBL/GenBank/DDBJ databases">
        <authorList>
            <person name="Afonso C.L."/>
            <person name="Miller P.J."/>
            <person name="Scott M.A."/>
            <person name="Spackman E."/>
            <person name="Goraichik I."/>
            <person name="Dimitrov K.M."/>
            <person name="Suarez D.L."/>
            <person name="Swayne D.E."/>
        </authorList>
    </citation>
    <scope>NUCLEOTIDE SEQUENCE [LARGE SCALE GENOMIC DNA]</scope>
    <source>
        <strain evidence="2 3">A2P</strain>
    </source>
</reference>
<organism evidence="2 3">
    <name type="scientific">Azospirillum oryzae</name>
    <dbReference type="NCBI Taxonomy" id="286727"/>
    <lineage>
        <taxon>Bacteria</taxon>
        <taxon>Pseudomonadati</taxon>
        <taxon>Pseudomonadota</taxon>
        <taxon>Alphaproteobacteria</taxon>
        <taxon>Rhodospirillales</taxon>
        <taxon>Azospirillaceae</taxon>
        <taxon>Azospirillum</taxon>
    </lineage>
</organism>
<protein>
    <submittedName>
        <fullName evidence="2">Uncharacterized protein</fullName>
    </submittedName>
</protein>
<evidence type="ECO:0000313" key="3">
    <source>
        <dbReference type="Proteomes" id="UP000192936"/>
    </source>
</evidence>
<dbReference type="OrthoDB" id="7306860at2"/>
<sequence>MTPDADRYNPKDAATGFPVDVAVDTGIPVLVDKRDSSGRLLARVGIAAGMLEGPCLFFAEDGETVVSRMTFRAGRPLMPQSPGVPSPFLSGSPVAAGESPF</sequence>
<gene>
    <name evidence="2" type="ORF">SAMN02982917_4831</name>
</gene>
<dbReference type="Proteomes" id="UP000192936">
    <property type="component" value="Unassembled WGS sequence"/>
</dbReference>
<dbReference type="EMBL" id="FXAK01000007">
    <property type="protein sequence ID" value="SMF78630.1"/>
    <property type="molecule type" value="Genomic_DNA"/>
</dbReference>
<dbReference type="AlphaFoldDB" id="A0A1X7H2R3"/>
<proteinExistence type="predicted"/>
<evidence type="ECO:0000313" key="2">
    <source>
        <dbReference type="EMBL" id="SMF78630.1"/>
    </source>
</evidence>
<accession>A0A1X7H2R3</accession>
<name>A0A1X7H2R3_9PROT</name>